<sequence length="175" mass="19136">MVCSRPAGKIKLRRERPILRAIGVACWVEERTAAEVRRLPGERSESAPLRLLFDDGCLQLCRMSEQAYETYLSLVSGLPAETLDDGESAAIAIAVHGIGSVVLDDKKARRILSERFTESRCGSSLSFLLAAATRANWSAQDLRAAITAARNVARMAIVPEERPLYAELFTETTAG</sequence>
<reference evidence="1 2" key="1">
    <citation type="submission" date="2019-11" db="EMBL/GenBank/DDBJ databases">
        <title>Metabolism of dissolved organic matter in forest soils.</title>
        <authorList>
            <person name="Cyle K.T."/>
            <person name="Wilhelm R.C."/>
            <person name="Martinez C.E."/>
        </authorList>
    </citation>
    <scope>NUCLEOTIDE SEQUENCE [LARGE SCALE GENOMIC DNA]</scope>
    <source>
        <strain evidence="1 2">5N</strain>
    </source>
</reference>
<name>A0A972NP96_9BURK</name>
<evidence type="ECO:0000313" key="1">
    <source>
        <dbReference type="EMBL" id="NPT57266.1"/>
    </source>
</evidence>
<accession>A0A972NP96</accession>
<keyword evidence="2" id="KW-1185">Reference proteome</keyword>
<organism evidence="1 2">
    <name type="scientific">Paraburkholderia elongata</name>
    <dbReference type="NCBI Taxonomy" id="2675747"/>
    <lineage>
        <taxon>Bacteria</taxon>
        <taxon>Pseudomonadati</taxon>
        <taxon>Pseudomonadota</taxon>
        <taxon>Betaproteobacteria</taxon>
        <taxon>Burkholderiales</taxon>
        <taxon>Burkholderiaceae</taxon>
        <taxon>Paraburkholderia</taxon>
    </lineage>
</organism>
<evidence type="ECO:0000313" key="2">
    <source>
        <dbReference type="Proteomes" id="UP000655523"/>
    </source>
</evidence>
<dbReference type="AlphaFoldDB" id="A0A972NP96"/>
<protein>
    <submittedName>
        <fullName evidence="1">Uncharacterized protein</fullName>
    </submittedName>
</protein>
<dbReference type="Proteomes" id="UP000655523">
    <property type="component" value="Unassembled WGS sequence"/>
</dbReference>
<dbReference type="EMBL" id="WOEZ01000120">
    <property type="protein sequence ID" value="NPT57266.1"/>
    <property type="molecule type" value="Genomic_DNA"/>
</dbReference>
<proteinExistence type="predicted"/>
<gene>
    <name evidence="1" type="ORF">GNZ13_22475</name>
</gene>
<comment type="caution">
    <text evidence="1">The sequence shown here is derived from an EMBL/GenBank/DDBJ whole genome shotgun (WGS) entry which is preliminary data.</text>
</comment>